<accession>A0A8S9ZIP1</accession>
<evidence type="ECO:0000313" key="3">
    <source>
        <dbReference type="Proteomes" id="UP000605970"/>
    </source>
</evidence>
<name>A0A8S9ZIP1_9BILA</name>
<proteinExistence type="predicted"/>
<evidence type="ECO:0000313" key="2">
    <source>
        <dbReference type="EMBL" id="KAF7633083.1"/>
    </source>
</evidence>
<sequence>MFNTKIFENNIPNQSTKVIIKTTNPKKQHYLLKKVSLLILFPLMFIQIINCFTFCLAENNNKAEEIRRWSNGVGLWGKRSLPTSGSHDILNDPTQKAFLFKRPENSWNKLNALWGKRSSVGLQPSLNWQTATGLWGKKRSVIKPIHDNLAFFDFINLRN</sequence>
<organism evidence="2 3">
    <name type="scientific">Meloidogyne graminicola</name>
    <dbReference type="NCBI Taxonomy" id="189291"/>
    <lineage>
        <taxon>Eukaryota</taxon>
        <taxon>Metazoa</taxon>
        <taxon>Ecdysozoa</taxon>
        <taxon>Nematoda</taxon>
        <taxon>Chromadorea</taxon>
        <taxon>Rhabditida</taxon>
        <taxon>Tylenchina</taxon>
        <taxon>Tylenchomorpha</taxon>
        <taxon>Tylenchoidea</taxon>
        <taxon>Meloidogynidae</taxon>
        <taxon>Meloidogyninae</taxon>
        <taxon>Meloidogyne</taxon>
    </lineage>
</organism>
<dbReference type="Proteomes" id="UP000605970">
    <property type="component" value="Unassembled WGS sequence"/>
</dbReference>
<keyword evidence="1" id="KW-0812">Transmembrane</keyword>
<reference evidence="2" key="1">
    <citation type="journal article" date="2020" name="Ecol. Evol.">
        <title>Genome structure and content of the rice root-knot nematode (Meloidogyne graminicola).</title>
        <authorList>
            <person name="Phan N.T."/>
            <person name="Danchin E.G.J."/>
            <person name="Klopp C."/>
            <person name="Perfus-Barbeoch L."/>
            <person name="Kozlowski D.K."/>
            <person name="Koutsovoulos G.D."/>
            <person name="Lopez-Roques C."/>
            <person name="Bouchez O."/>
            <person name="Zahm M."/>
            <person name="Besnard G."/>
            <person name="Bellafiore S."/>
        </authorList>
    </citation>
    <scope>NUCLEOTIDE SEQUENCE</scope>
    <source>
        <strain evidence="2">VN-18</strain>
    </source>
</reference>
<gene>
    <name evidence="2" type="ORF">Mgra_00007512</name>
</gene>
<dbReference type="EMBL" id="JABEBT010000085">
    <property type="protein sequence ID" value="KAF7633083.1"/>
    <property type="molecule type" value="Genomic_DNA"/>
</dbReference>
<comment type="caution">
    <text evidence="2">The sequence shown here is derived from an EMBL/GenBank/DDBJ whole genome shotgun (WGS) entry which is preliminary data.</text>
</comment>
<feature type="transmembrane region" description="Helical" evidence="1">
    <location>
        <begin position="35"/>
        <end position="57"/>
    </location>
</feature>
<keyword evidence="3" id="KW-1185">Reference proteome</keyword>
<evidence type="ECO:0000256" key="1">
    <source>
        <dbReference type="SAM" id="Phobius"/>
    </source>
</evidence>
<dbReference type="AlphaFoldDB" id="A0A8S9ZIP1"/>
<protein>
    <submittedName>
        <fullName evidence="2">Uncharacterized protein</fullName>
    </submittedName>
</protein>
<keyword evidence="1" id="KW-0472">Membrane</keyword>
<keyword evidence="1" id="KW-1133">Transmembrane helix</keyword>
<dbReference type="OrthoDB" id="6090360at2759"/>